<dbReference type="AlphaFoldDB" id="A0A5B7CQL1"/>
<name>A0A5B7CQL1_PORTR</name>
<protein>
    <submittedName>
        <fullName evidence="1">Uncharacterized protein</fullName>
    </submittedName>
</protein>
<sequence length="79" mass="9060">MDDPSLTKQNKGTYRARVLRADKRTVTRYPLPQDAGVREHTRAHVMKAYRNTITCMMRLQEDNDRASGRRARLGSVGIT</sequence>
<keyword evidence="2" id="KW-1185">Reference proteome</keyword>
<accession>A0A5B7CQL1</accession>
<gene>
    <name evidence="1" type="ORF">E2C01_004464</name>
</gene>
<comment type="caution">
    <text evidence="1">The sequence shown here is derived from an EMBL/GenBank/DDBJ whole genome shotgun (WGS) entry which is preliminary data.</text>
</comment>
<reference evidence="1 2" key="1">
    <citation type="submission" date="2019-05" db="EMBL/GenBank/DDBJ databases">
        <title>Another draft genome of Portunus trituberculatus and its Hox gene families provides insights of decapod evolution.</title>
        <authorList>
            <person name="Jeong J.-H."/>
            <person name="Song I."/>
            <person name="Kim S."/>
            <person name="Choi T."/>
            <person name="Kim D."/>
            <person name="Ryu S."/>
            <person name="Kim W."/>
        </authorList>
    </citation>
    <scope>NUCLEOTIDE SEQUENCE [LARGE SCALE GENOMIC DNA]</scope>
    <source>
        <tissue evidence="1">Muscle</tissue>
    </source>
</reference>
<dbReference type="EMBL" id="VSRR010000181">
    <property type="protein sequence ID" value="MPC11789.1"/>
    <property type="molecule type" value="Genomic_DNA"/>
</dbReference>
<organism evidence="1 2">
    <name type="scientific">Portunus trituberculatus</name>
    <name type="common">Swimming crab</name>
    <name type="synonym">Neptunus trituberculatus</name>
    <dbReference type="NCBI Taxonomy" id="210409"/>
    <lineage>
        <taxon>Eukaryota</taxon>
        <taxon>Metazoa</taxon>
        <taxon>Ecdysozoa</taxon>
        <taxon>Arthropoda</taxon>
        <taxon>Crustacea</taxon>
        <taxon>Multicrustacea</taxon>
        <taxon>Malacostraca</taxon>
        <taxon>Eumalacostraca</taxon>
        <taxon>Eucarida</taxon>
        <taxon>Decapoda</taxon>
        <taxon>Pleocyemata</taxon>
        <taxon>Brachyura</taxon>
        <taxon>Eubrachyura</taxon>
        <taxon>Portunoidea</taxon>
        <taxon>Portunidae</taxon>
        <taxon>Portuninae</taxon>
        <taxon>Portunus</taxon>
    </lineage>
</organism>
<evidence type="ECO:0000313" key="2">
    <source>
        <dbReference type="Proteomes" id="UP000324222"/>
    </source>
</evidence>
<dbReference type="Proteomes" id="UP000324222">
    <property type="component" value="Unassembled WGS sequence"/>
</dbReference>
<proteinExistence type="predicted"/>
<evidence type="ECO:0000313" key="1">
    <source>
        <dbReference type="EMBL" id="MPC11789.1"/>
    </source>
</evidence>